<dbReference type="RefSeq" id="WP_189024957.1">
    <property type="nucleotide sequence ID" value="NZ_BMKR01000008.1"/>
</dbReference>
<dbReference type="Gene3D" id="1.10.260.40">
    <property type="entry name" value="lambda repressor-like DNA-binding domains"/>
    <property type="match status" value="1"/>
</dbReference>
<dbReference type="EMBL" id="BMKR01000008">
    <property type="protein sequence ID" value="GGF77508.1"/>
    <property type="molecule type" value="Genomic_DNA"/>
</dbReference>
<dbReference type="Proteomes" id="UP000637643">
    <property type="component" value="Unassembled WGS sequence"/>
</dbReference>
<proteinExistence type="predicted"/>
<dbReference type="AlphaFoldDB" id="A0A917FGL0"/>
<dbReference type="CDD" id="cd00093">
    <property type="entry name" value="HTH_XRE"/>
    <property type="match status" value="1"/>
</dbReference>
<protein>
    <recommendedName>
        <fullName evidence="1">HTH cro/C1-type domain-containing protein</fullName>
    </recommendedName>
</protein>
<dbReference type="SMART" id="SM00530">
    <property type="entry name" value="HTH_XRE"/>
    <property type="match status" value="1"/>
</dbReference>
<name>A0A917FGL0_9BACL</name>
<evidence type="ECO:0000313" key="2">
    <source>
        <dbReference type="EMBL" id="GGF77508.1"/>
    </source>
</evidence>
<organism evidence="2 3">
    <name type="scientific">Paenibacillus albidus</name>
    <dbReference type="NCBI Taxonomy" id="2041023"/>
    <lineage>
        <taxon>Bacteria</taxon>
        <taxon>Bacillati</taxon>
        <taxon>Bacillota</taxon>
        <taxon>Bacilli</taxon>
        <taxon>Bacillales</taxon>
        <taxon>Paenibacillaceae</taxon>
        <taxon>Paenibacillus</taxon>
    </lineage>
</organism>
<accession>A0A917FGL0</accession>
<gene>
    <name evidence="2" type="ORF">GCM10010912_23220</name>
</gene>
<sequence length="83" mass="9404">MKELIAKRLIQLRGEASREVTAKAIGISISALQMYENAQRVPKDEIKVKVAAHFKQSVQSIFFDQEPHETCFLDEQSATKEVV</sequence>
<feature type="domain" description="HTH cro/C1-type" evidence="1">
    <location>
        <begin position="22"/>
        <end position="61"/>
    </location>
</feature>
<dbReference type="SUPFAM" id="SSF47413">
    <property type="entry name" value="lambda repressor-like DNA-binding domains"/>
    <property type="match status" value="1"/>
</dbReference>
<comment type="caution">
    <text evidence="2">The sequence shown here is derived from an EMBL/GenBank/DDBJ whole genome shotgun (WGS) entry which is preliminary data.</text>
</comment>
<dbReference type="InterPro" id="IPR001387">
    <property type="entry name" value="Cro/C1-type_HTH"/>
</dbReference>
<reference evidence="2" key="2">
    <citation type="submission" date="2020-09" db="EMBL/GenBank/DDBJ databases">
        <authorList>
            <person name="Sun Q."/>
            <person name="Zhou Y."/>
        </authorList>
    </citation>
    <scope>NUCLEOTIDE SEQUENCE</scope>
    <source>
        <strain evidence="2">CGMCC 1.16134</strain>
    </source>
</reference>
<evidence type="ECO:0000259" key="1">
    <source>
        <dbReference type="PROSITE" id="PS50943"/>
    </source>
</evidence>
<dbReference type="InterPro" id="IPR010982">
    <property type="entry name" value="Lambda_DNA-bd_dom_sf"/>
</dbReference>
<keyword evidence="3" id="KW-1185">Reference proteome</keyword>
<reference evidence="2" key="1">
    <citation type="journal article" date="2014" name="Int. J. Syst. Evol. Microbiol.">
        <title>Complete genome sequence of Corynebacterium casei LMG S-19264T (=DSM 44701T), isolated from a smear-ripened cheese.</title>
        <authorList>
            <consortium name="US DOE Joint Genome Institute (JGI-PGF)"/>
            <person name="Walter F."/>
            <person name="Albersmeier A."/>
            <person name="Kalinowski J."/>
            <person name="Ruckert C."/>
        </authorList>
    </citation>
    <scope>NUCLEOTIDE SEQUENCE</scope>
    <source>
        <strain evidence="2">CGMCC 1.16134</strain>
    </source>
</reference>
<evidence type="ECO:0000313" key="3">
    <source>
        <dbReference type="Proteomes" id="UP000637643"/>
    </source>
</evidence>
<dbReference type="PROSITE" id="PS50943">
    <property type="entry name" value="HTH_CROC1"/>
    <property type="match status" value="1"/>
</dbReference>
<dbReference type="GO" id="GO:0003677">
    <property type="term" value="F:DNA binding"/>
    <property type="evidence" value="ECO:0007669"/>
    <property type="project" value="InterPro"/>
</dbReference>